<keyword evidence="1" id="KW-0808">Transferase</keyword>
<dbReference type="Pfam" id="PF00294">
    <property type="entry name" value="PfkB"/>
    <property type="match status" value="1"/>
</dbReference>
<evidence type="ECO:0000256" key="1">
    <source>
        <dbReference type="ARBA" id="ARBA00022679"/>
    </source>
</evidence>
<dbReference type="InterPro" id="IPR011611">
    <property type="entry name" value="PfkB_dom"/>
</dbReference>
<gene>
    <name evidence="4" type="primary">pfkB</name>
    <name evidence="4" type="ORF">PFCIRM138_06540</name>
</gene>
<organism evidence="4">
    <name type="scientific">Propionibacterium freudenreichii subsp. freudenreichii</name>
    <dbReference type="NCBI Taxonomy" id="66712"/>
    <lineage>
        <taxon>Bacteria</taxon>
        <taxon>Bacillati</taxon>
        <taxon>Actinomycetota</taxon>
        <taxon>Actinomycetes</taxon>
        <taxon>Propionibacteriales</taxon>
        <taxon>Propionibacteriaceae</taxon>
        <taxon>Propionibacterium</taxon>
    </lineage>
</organism>
<sequence length="334" mass="34911">MSEPVDRSRGRFLHLGQMIVDLTVYVDRIPELGGDVFADKATMNAGGGYNVLWAVKQMGLSPDFFGAVGTGPMGDILRGAMRRIGVAAQGPTIAGLDTGYCVAMTEPDGERSFISVSGADAQMGPDEFAGLALRDDDLVYLCGYSFMSPGTRTAVERFAAARAGWTQAGGRVLFDTGPMVAEFPESSLQAMIDLHPMWSMNDLEGCLLAERLGVVARGEQERCRLLSQRLGAPVMLRVGSDGAWFADGDAARKVPTPRVGAVDTNGAGDAHAGVLGAALLEGIPRDRALVLANCAGALSTTRPGPATCPDRQAIEDAADKLVGSADSLVGSTDS</sequence>
<dbReference type="PANTHER" id="PTHR10584:SF167">
    <property type="entry name" value="PFKB DOMAIN PROTEIN"/>
    <property type="match status" value="1"/>
</dbReference>
<dbReference type="GO" id="GO:0016301">
    <property type="term" value="F:kinase activity"/>
    <property type="evidence" value="ECO:0007669"/>
    <property type="project" value="UniProtKB-KW"/>
</dbReference>
<dbReference type="PANTHER" id="PTHR10584">
    <property type="entry name" value="SUGAR KINASE"/>
    <property type="match status" value="1"/>
</dbReference>
<name>A0A0B7NYM7_PROFF</name>
<dbReference type="EMBL" id="LM676401">
    <property type="protein sequence ID" value="CEP26314.1"/>
    <property type="molecule type" value="Genomic_DNA"/>
</dbReference>
<evidence type="ECO:0000259" key="3">
    <source>
        <dbReference type="Pfam" id="PF00294"/>
    </source>
</evidence>
<reference evidence="4" key="1">
    <citation type="submission" date="2014-08" db="EMBL/GenBank/DDBJ databases">
        <authorList>
            <person name="Falentin Helene"/>
        </authorList>
    </citation>
    <scope>NUCLEOTIDE SEQUENCE</scope>
</reference>
<dbReference type="Gene3D" id="3.40.1190.20">
    <property type="match status" value="1"/>
</dbReference>
<keyword evidence="2 4" id="KW-0418">Kinase</keyword>
<proteinExistence type="predicted"/>
<evidence type="ECO:0000313" key="4">
    <source>
        <dbReference type="EMBL" id="CEP26314.1"/>
    </source>
</evidence>
<evidence type="ECO:0000256" key="2">
    <source>
        <dbReference type="ARBA" id="ARBA00022777"/>
    </source>
</evidence>
<dbReference type="InterPro" id="IPR029056">
    <property type="entry name" value="Ribokinase-like"/>
</dbReference>
<dbReference type="AlphaFoldDB" id="A0A0B7NYM7"/>
<dbReference type="SUPFAM" id="SSF53613">
    <property type="entry name" value="Ribokinase-like"/>
    <property type="match status" value="1"/>
</dbReference>
<protein>
    <submittedName>
        <fullName evidence="4">Carbohydrate kinase, PfkB</fullName>
    </submittedName>
</protein>
<feature type="domain" description="Carbohydrate kinase PfkB" evidence="3">
    <location>
        <begin position="15"/>
        <end position="308"/>
    </location>
</feature>
<accession>A0A0B7NYM7</accession>